<keyword evidence="2" id="KW-1185">Reference proteome</keyword>
<dbReference type="AlphaFoldDB" id="A0A2I0HVD8"/>
<protein>
    <submittedName>
        <fullName evidence="1">Uncharacterized protein</fullName>
    </submittedName>
</protein>
<dbReference type="Proteomes" id="UP000233551">
    <property type="component" value="Unassembled WGS sequence"/>
</dbReference>
<proteinExistence type="predicted"/>
<evidence type="ECO:0000313" key="1">
    <source>
        <dbReference type="EMBL" id="PKI35669.1"/>
    </source>
</evidence>
<evidence type="ECO:0000313" key="2">
    <source>
        <dbReference type="Proteomes" id="UP000233551"/>
    </source>
</evidence>
<feature type="non-terminal residue" evidence="1">
    <location>
        <position position="88"/>
    </location>
</feature>
<comment type="caution">
    <text evidence="1">The sequence shown here is derived from an EMBL/GenBank/DDBJ whole genome shotgun (WGS) entry which is preliminary data.</text>
</comment>
<gene>
    <name evidence="1" type="ORF">CRG98_043940</name>
</gene>
<reference evidence="1 2" key="1">
    <citation type="submission" date="2017-11" db="EMBL/GenBank/DDBJ databases">
        <title>De-novo sequencing of pomegranate (Punica granatum L.) genome.</title>
        <authorList>
            <person name="Akparov Z."/>
            <person name="Amiraslanov A."/>
            <person name="Hajiyeva S."/>
            <person name="Abbasov M."/>
            <person name="Kaur K."/>
            <person name="Hamwieh A."/>
            <person name="Solovyev V."/>
            <person name="Salamov A."/>
            <person name="Braich B."/>
            <person name="Kosarev P."/>
            <person name="Mahmoud A."/>
            <person name="Hajiyev E."/>
            <person name="Babayeva S."/>
            <person name="Izzatullayeva V."/>
            <person name="Mammadov A."/>
            <person name="Mammadov A."/>
            <person name="Sharifova S."/>
            <person name="Ojaghi J."/>
            <person name="Eynullazada K."/>
            <person name="Bayramov B."/>
            <person name="Abdulazimova A."/>
            <person name="Shahmuradov I."/>
        </authorList>
    </citation>
    <scope>NUCLEOTIDE SEQUENCE [LARGE SCALE GENOMIC DNA]</scope>
    <source>
        <strain evidence="2">cv. AG2017</strain>
        <tissue evidence="1">Leaf</tissue>
    </source>
</reference>
<name>A0A2I0HVD8_PUNGR</name>
<accession>A0A2I0HVD8</accession>
<dbReference type="EMBL" id="PGOL01005241">
    <property type="protein sequence ID" value="PKI35669.1"/>
    <property type="molecule type" value="Genomic_DNA"/>
</dbReference>
<organism evidence="1 2">
    <name type="scientific">Punica granatum</name>
    <name type="common">Pomegranate</name>
    <dbReference type="NCBI Taxonomy" id="22663"/>
    <lineage>
        <taxon>Eukaryota</taxon>
        <taxon>Viridiplantae</taxon>
        <taxon>Streptophyta</taxon>
        <taxon>Embryophyta</taxon>
        <taxon>Tracheophyta</taxon>
        <taxon>Spermatophyta</taxon>
        <taxon>Magnoliopsida</taxon>
        <taxon>eudicotyledons</taxon>
        <taxon>Gunneridae</taxon>
        <taxon>Pentapetalae</taxon>
        <taxon>rosids</taxon>
        <taxon>malvids</taxon>
        <taxon>Myrtales</taxon>
        <taxon>Lythraceae</taxon>
        <taxon>Punica</taxon>
    </lineage>
</organism>
<sequence length="88" mass="9877">MVNRQTTINTYTGEVNVDDTAERIMFVKQICTAKSIGTGWRRKRGGKKATRGCTLPGDVNFCSYMESMVKSNQLLRKRQGPVPVPILQ</sequence>